<dbReference type="Pfam" id="PF00512">
    <property type="entry name" value="HisKA"/>
    <property type="match status" value="1"/>
</dbReference>
<feature type="domain" description="Histidine kinase" evidence="13">
    <location>
        <begin position="232"/>
        <end position="442"/>
    </location>
</feature>
<dbReference type="RefSeq" id="WP_245866756.1">
    <property type="nucleotide sequence ID" value="NZ_PGFF01000001.1"/>
</dbReference>
<dbReference type="PANTHER" id="PTHR45436:SF5">
    <property type="entry name" value="SENSOR HISTIDINE KINASE TRCS"/>
    <property type="match status" value="1"/>
</dbReference>
<evidence type="ECO:0000259" key="14">
    <source>
        <dbReference type="PROSITE" id="PS50885"/>
    </source>
</evidence>
<dbReference type="InterPro" id="IPR004358">
    <property type="entry name" value="Sig_transdc_His_kin-like_C"/>
</dbReference>
<keyword evidence="9" id="KW-0902">Two-component regulatory system</keyword>
<dbReference type="Gene3D" id="3.30.565.10">
    <property type="entry name" value="Histidine kinase-like ATPase, C-terminal domain"/>
    <property type="match status" value="1"/>
</dbReference>
<dbReference type="AlphaFoldDB" id="A0A2M9CLC3"/>
<dbReference type="SMART" id="SM00304">
    <property type="entry name" value="HAMP"/>
    <property type="match status" value="1"/>
</dbReference>
<evidence type="ECO:0000256" key="8">
    <source>
        <dbReference type="ARBA" id="ARBA00022989"/>
    </source>
</evidence>
<name>A0A2M9CLC3_9MICO</name>
<dbReference type="PANTHER" id="PTHR45436">
    <property type="entry name" value="SENSOR HISTIDINE KINASE YKOH"/>
    <property type="match status" value="1"/>
</dbReference>
<dbReference type="SMART" id="SM00387">
    <property type="entry name" value="HATPase_c"/>
    <property type="match status" value="1"/>
</dbReference>
<keyword evidence="10 12" id="KW-0472">Membrane</keyword>
<comment type="subcellular location">
    <subcellularLocation>
        <location evidence="2">Cell membrane</location>
    </subcellularLocation>
</comment>
<dbReference type="Pfam" id="PF00672">
    <property type="entry name" value="HAMP"/>
    <property type="match status" value="1"/>
</dbReference>
<dbReference type="Proteomes" id="UP000228758">
    <property type="component" value="Unassembled WGS sequence"/>
</dbReference>
<keyword evidence="4" id="KW-0597">Phosphoprotein</keyword>
<dbReference type="Gene3D" id="6.10.340.10">
    <property type="match status" value="1"/>
</dbReference>
<accession>A0A2M9CLC3</accession>
<keyword evidence="8 12" id="KW-1133">Transmembrane helix</keyword>
<keyword evidence="16" id="KW-1185">Reference proteome</keyword>
<dbReference type="EC" id="2.7.13.3" evidence="3"/>
<dbReference type="InterPro" id="IPR036890">
    <property type="entry name" value="HATPase_C_sf"/>
</dbReference>
<evidence type="ECO:0000256" key="7">
    <source>
        <dbReference type="ARBA" id="ARBA00022777"/>
    </source>
</evidence>
<feature type="transmembrane region" description="Helical" evidence="12">
    <location>
        <begin position="149"/>
        <end position="170"/>
    </location>
</feature>
<evidence type="ECO:0000256" key="12">
    <source>
        <dbReference type="SAM" id="Phobius"/>
    </source>
</evidence>
<dbReference type="SUPFAM" id="SSF47384">
    <property type="entry name" value="Homodimeric domain of signal transducing histidine kinase"/>
    <property type="match status" value="1"/>
</dbReference>
<dbReference type="PRINTS" id="PR00344">
    <property type="entry name" value="BCTRLSENSOR"/>
</dbReference>
<dbReference type="InterPro" id="IPR005467">
    <property type="entry name" value="His_kinase_dom"/>
</dbReference>
<keyword evidence="5" id="KW-0808">Transferase</keyword>
<dbReference type="SUPFAM" id="SSF55874">
    <property type="entry name" value="ATPase domain of HSP90 chaperone/DNA topoisomerase II/histidine kinase"/>
    <property type="match status" value="1"/>
</dbReference>
<evidence type="ECO:0000256" key="6">
    <source>
        <dbReference type="ARBA" id="ARBA00022692"/>
    </source>
</evidence>
<keyword evidence="6 12" id="KW-0812">Transmembrane</keyword>
<proteinExistence type="predicted"/>
<comment type="caution">
    <text evidence="15">The sequence shown here is derived from an EMBL/GenBank/DDBJ whole genome shotgun (WGS) entry which is preliminary data.</text>
</comment>
<dbReference type="InterPro" id="IPR003594">
    <property type="entry name" value="HATPase_dom"/>
</dbReference>
<dbReference type="InterPro" id="IPR050428">
    <property type="entry name" value="TCS_sensor_his_kinase"/>
</dbReference>
<evidence type="ECO:0000256" key="4">
    <source>
        <dbReference type="ARBA" id="ARBA00022553"/>
    </source>
</evidence>
<dbReference type="InterPro" id="IPR036097">
    <property type="entry name" value="HisK_dim/P_sf"/>
</dbReference>
<evidence type="ECO:0000259" key="13">
    <source>
        <dbReference type="PROSITE" id="PS50109"/>
    </source>
</evidence>
<evidence type="ECO:0000256" key="10">
    <source>
        <dbReference type="ARBA" id="ARBA00023136"/>
    </source>
</evidence>
<evidence type="ECO:0000256" key="9">
    <source>
        <dbReference type="ARBA" id="ARBA00023012"/>
    </source>
</evidence>
<dbReference type="Pfam" id="PF02518">
    <property type="entry name" value="HATPase_c"/>
    <property type="match status" value="1"/>
</dbReference>
<evidence type="ECO:0000256" key="2">
    <source>
        <dbReference type="ARBA" id="ARBA00004236"/>
    </source>
</evidence>
<dbReference type="SMART" id="SM00388">
    <property type="entry name" value="HisKA"/>
    <property type="match status" value="1"/>
</dbReference>
<feature type="domain" description="HAMP" evidence="14">
    <location>
        <begin position="171"/>
        <end position="224"/>
    </location>
</feature>
<dbReference type="EMBL" id="PGFF01000001">
    <property type="protein sequence ID" value="PJJ72691.1"/>
    <property type="molecule type" value="Genomic_DNA"/>
</dbReference>
<keyword evidence="7 15" id="KW-0418">Kinase</keyword>
<dbReference type="SUPFAM" id="SSF158472">
    <property type="entry name" value="HAMP domain-like"/>
    <property type="match status" value="1"/>
</dbReference>
<evidence type="ECO:0000256" key="11">
    <source>
        <dbReference type="SAM" id="MobiDB-lite"/>
    </source>
</evidence>
<dbReference type="PROSITE" id="PS50885">
    <property type="entry name" value="HAMP"/>
    <property type="match status" value="1"/>
</dbReference>
<organism evidence="15 16">
    <name type="scientific">Diaminobutyricimonas aerilata</name>
    <dbReference type="NCBI Taxonomy" id="1162967"/>
    <lineage>
        <taxon>Bacteria</taxon>
        <taxon>Bacillati</taxon>
        <taxon>Actinomycetota</taxon>
        <taxon>Actinomycetes</taxon>
        <taxon>Micrococcales</taxon>
        <taxon>Microbacteriaceae</taxon>
        <taxon>Diaminobutyricimonas</taxon>
    </lineage>
</organism>
<dbReference type="InterPro" id="IPR003660">
    <property type="entry name" value="HAMP_dom"/>
</dbReference>
<comment type="catalytic activity">
    <reaction evidence="1">
        <text>ATP + protein L-histidine = ADP + protein N-phospho-L-histidine.</text>
        <dbReference type="EC" id="2.7.13.3"/>
    </reaction>
</comment>
<sequence>MRGFRRSASMRFRATAGATVVVALALLAGSAGFVALLDGSLTETVELAAEQQLEGIASGLERSGRPELPEDVEGVALLSRDGEVVSQSDGDGDGDDPPRVPDAGDTTIRIDGEKHVLVRDEVEIAGEEYDLVVARSLEEVDDAVSTTTWLLALAAPVLAMLVAATTWIVVGRALAPVERIRAEVDRIGSDDLERRVPEPASGDEIARLAGTMNGMLDRLEAAQRAQRRFVSDAAHELRSPLASMRQFAEVAYAHPERVPGRELADAVLEEGERLQQLVDGLLLLSRLDERGRALPTGAVDLDDLVLAEVERSRTDQRVRVDGRGIGAARVDGEPQLLGRLVRNLVDNARRHAVTRVDVALTDLGAHVELIVDDDGAGIPESERARVFERFVRLDEARARDAGGSGLGLAIVADVARAHGGAARVETSPLGGARFRVTLPSSAG</sequence>
<dbReference type="Gene3D" id="1.10.287.130">
    <property type="match status" value="1"/>
</dbReference>
<evidence type="ECO:0000256" key="5">
    <source>
        <dbReference type="ARBA" id="ARBA00022679"/>
    </source>
</evidence>
<gene>
    <name evidence="15" type="ORF">CLV46_2265</name>
</gene>
<dbReference type="CDD" id="cd06225">
    <property type="entry name" value="HAMP"/>
    <property type="match status" value="1"/>
</dbReference>
<evidence type="ECO:0000256" key="3">
    <source>
        <dbReference type="ARBA" id="ARBA00012438"/>
    </source>
</evidence>
<reference evidence="15 16" key="1">
    <citation type="submission" date="2017-11" db="EMBL/GenBank/DDBJ databases">
        <title>Genomic Encyclopedia of Archaeal and Bacterial Type Strains, Phase II (KMG-II): From Individual Species to Whole Genera.</title>
        <authorList>
            <person name="Goeker M."/>
        </authorList>
    </citation>
    <scope>NUCLEOTIDE SEQUENCE [LARGE SCALE GENOMIC DNA]</scope>
    <source>
        <strain evidence="15 16">DSM 27393</strain>
    </source>
</reference>
<evidence type="ECO:0000256" key="1">
    <source>
        <dbReference type="ARBA" id="ARBA00000085"/>
    </source>
</evidence>
<dbReference type="CDD" id="cd00082">
    <property type="entry name" value="HisKA"/>
    <property type="match status" value="1"/>
</dbReference>
<evidence type="ECO:0000313" key="16">
    <source>
        <dbReference type="Proteomes" id="UP000228758"/>
    </source>
</evidence>
<evidence type="ECO:0000313" key="15">
    <source>
        <dbReference type="EMBL" id="PJJ72691.1"/>
    </source>
</evidence>
<protein>
    <recommendedName>
        <fullName evidence="3">histidine kinase</fullName>
        <ecNumber evidence="3">2.7.13.3</ecNumber>
    </recommendedName>
</protein>
<feature type="region of interest" description="Disordered" evidence="11">
    <location>
        <begin position="83"/>
        <end position="106"/>
    </location>
</feature>
<dbReference type="InterPro" id="IPR003661">
    <property type="entry name" value="HisK_dim/P_dom"/>
</dbReference>
<dbReference type="PROSITE" id="PS50109">
    <property type="entry name" value="HIS_KIN"/>
    <property type="match status" value="1"/>
</dbReference>
<dbReference type="GO" id="GO:0000155">
    <property type="term" value="F:phosphorelay sensor kinase activity"/>
    <property type="evidence" value="ECO:0007669"/>
    <property type="project" value="InterPro"/>
</dbReference>
<dbReference type="GO" id="GO:0005886">
    <property type="term" value="C:plasma membrane"/>
    <property type="evidence" value="ECO:0007669"/>
    <property type="project" value="UniProtKB-SubCell"/>
</dbReference>